<gene>
    <name evidence="1" type="ORF">BEL07_11270</name>
</gene>
<accession>A0A1E8Q5W7</accession>
<dbReference type="OrthoDB" id="4558101at2"/>
<protein>
    <submittedName>
        <fullName evidence="1">Uncharacterized protein</fullName>
    </submittedName>
</protein>
<keyword evidence="2" id="KW-1185">Reference proteome</keyword>
<sequence>MKYTLEVDLPETEDAHVELGRMLRQWGDEITELGELVPGDKQDVYDAEYNRVGSWSVQAVTE</sequence>
<organism evidence="1 2">
    <name type="scientific">Mycolicibacterium grossiae</name>
    <dbReference type="NCBI Taxonomy" id="1552759"/>
    <lineage>
        <taxon>Bacteria</taxon>
        <taxon>Bacillati</taxon>
        <taxon>Actinomycetota</taxon>
        <taxon>Actinomycetes</taxon>
        <taxon>Mycobacteriales</taxon>
        <taxon>Mycobacteriaceae</taxon>
        <taxon>Mycolicibacterium</taxon>
    </lineage>
</organism>
<evidence type="ECO:0000313" key="2">
    <source>
        <dbReference type="Proteomes" id="UP000178953"/>
    </source>
</evidence>
<dbReference type="AlphaFoldDB" id="A0A1E8Q5W7"/>
<name>A0A1E8Q5W7_9MYCO</name>
<proteinExistence type="predicted"/>
<dbReference type="Proteomes" id="UP000178953">
    <property type="component" value="Unassembled WGS sequence"/>
</dbReference>
<reference evidence="1 2" key="1">
    <citation type="submission" date="2016-09" db="EMBL/GenBank/DDBJ databases">
        <title>genome sequence of Mycobacterium sp. 739 SCH.</title>
        <authorList>
            <person name="Greninger A.L."/>
            <person name="Qin X."/>
            <person name="Jerome K."/>
            <person name="Vora S."/>
            <person name="Quinn K."/>
        </authorList>
    </citation>
    <scope>NUCLEOTIDE SEQUENCE [LARGE SCALE GENOMIC DNA]</scope>
    <source>
        <strain evidence="1 2">SCH</strain>
    </source>
</reference>
<dbReference type="EMBL" id="MCHX01000022">
    <property type="protein sequence ID" value="OFJ53641.1"/>
    <property type="molecule type" value="Genomic_DNA"/>
</dbReference>
<evidence type="ECO:0000313" key="1">
    <source>
        <dbReference type="EMBL" id="OFJ53641.1"/>
    </source>
</evidence>
<comment type="caution">
    <text evidence="1">The sequence shown here is derived from an EMBL/GenBank/DDBJ whole genome shotgun (WGS) entry which is preliminary data.</text>
</comment>
<dbReference type="RefSeq" id="WP_070353187.1">
    <property type="nucleotide sequence ID" value="NZ_CP043474.1"/>
</dbReference>